<dbReference type="SUPFAM" id="SSF48452">
    <property type="entry name" value="TPR-like"/>
    <property type="match status" value="1"/>
</dbReference>
<organism evidence="2 3">
    <name type="scientific">Flemingia macrophylla</name>
    <dbReference type="NCBI Taxonomy" id="520843"/>
    <lineage>
        <taxon>Eukaryota</taxon>
        <taxon>Viridiplantae</taxon>
        <taxon>Streptophyta</taxon>
        <taxon>Embryophyta</taxon>
        <taxon>Tracheophyta</taxon>
        <taxon>Spermatophyta</taxon>
        <taxon>Magnoliopsida</taxon>
        <taxon>eudicotyledons</taxon>
        <taxon>Gunneridae</taxon>
        <taxon>Pentapetalae</taxon>
        <taxon>rosids</taxon>
        <taxon>fabids</taxon>
        <taxon>Fabales</taxon>
        <taxon>Fabaceae</taxon>
        <taxon>Papilionoideae</taxon>
        <taxon>50 kb inversion clade</taxon>
        <taxon>NPAAA clade</taxon>
        <taxon>indigoferoid/millettioid clade</taxon>
        <taxon>Phaseoleae</taxon>
        <taxon>Flemingia</taxon>
    </lineage>
</organism>
<protein>
    <recommendedName>
        <fullName evidence="4">Tetratricopeptide repeat protein</fullName>
    </recommendedName>
</protein>
<gene>
    <name evidence="2" type="ORF">Fmac_029850</name>
</gene>
<evidence type="ECO:0000256" key="1">
    <source>
        <dbReference type="SAM" id="MobiDB-lite"/>
    </source>
</evidence>
<evidence type="ECO:0008006" key="4">
    <source>
        <dbReference type="Google" id="ProtNLM"/>
    </source>
</evidence>
<dbReference type="PANTHER" id="PTHR46183:SF16">
    <property type="entry name" value="PROTEIN PHOX3"/>
    <property type="match status" value="1"/>
</dbReference>
<sequence length="283" mass="32734">MEKKIEVGETSEDGGNHKKVEDKNPRAYDNDTMAFISMSQELKDEGNKLFQKRDPRGALVKYEKALKLLPSNHVDVSYLRSNMVACYMQIRLNEYPRAIHECNLALEVTPKYSKALMKRARCYEALNRLDFPLRDVSTVFKMEPNNIMALEVSHKVKHALEVKGSSEKKDTEEEKKNKERAKAPDNIEEKQTEEKLEEKKIEDNIVVKKVGDCPKEKKSNKSIRKAKGKVDENKDDFKEVIEKKSNDKSEDIPNKTAKLIFGEDIRWAELLVNCSLFQLREII</sequence>
<dbReference type="EMBL" id="JBGMDY010000010">
    <property type="protein sequence ID" value="KAL2320881.1"/>
    <property type="molecule type" value="Genomic_DNA"/>
</dbReference>
<feature type="region of interest" description="Disordered" evidence="1">
    <location>
        <begin position="161"/>
        <end position="195"/>
    </location>
</feature>
<dbReference type="SMART" id="SM00028">
    <property type="entry name" value="TPR"/>
    <property type="match status" value="2"/>
</dbReference>
<dbReference type="InterPro" id="IPR044517">
    <property type="entry name" value="PHOX1-4"/>
</dbReference>
<keyword evidence="3" id="KW-1185">Reference proteome</keyword>
<dbReference type="InterPro" id="IPR019734">
    <property type="entry name" value="TPR_rpt"/>
</dbReference>
<comment type="caution">
    <text evidence="2">The sequence shown here is derived from an EMBL/GenBank/DDBJ whole genome shotgun (WGS) entry which is preliminary data.</text>
</comment>
<reference evidence="2 3" key="1">
    <citation type="submission" date="2024-08" db="EMBL/GenBank/DDBJ databases">
        <title>Insights into the chromosomal genome structure of Flemingia macrophylla.</title>
        <authorList>
            <person name="Ding Y."/>
            <person name="Zhao Y."/>
            <person name="Bi W."/>
            <person name="Wu M."/>
            <person name="Zhao G."/>
            <person name="Gong Y."/>
            <person name="Li W."/>
            <person name="Zhang P."/>
        </authorList>
    </citation>
    <scope>NUCLEOTIDE SEQUENCE [LARGE SCALE GENOMIC DNA]</scope>
    <source>
        <strain evidence="2">DYQJB</strain>
        <tissue evidence="2">Leaf</tissue>
    </source>
</reference>
<name>A0ABD1LBP0_9FABA</name>
<accession>A0ABD1LBP0</accession>
<dbReference type="PANTHER" id="PTHR46183">
    <property type="entry name" value="PROTEIN CLMP1"/>
    <property type="match status" value="1"/>
</dbReference>
<dbReference type="AlphaFoldDB" id="A0ABD1LBP0"/>
<feature type="region of interest" description="Disordered" evidence="1">
    <location>
        <begin position="1"/>
        <end position="25"/>
    </location>
</feature>
<evidence type="ECO:0000313" key="2">
    <source>
        <dbReference type="EMBL" id="KAL2320881.1"/>
    </source>
</evidence>
<evidence type="ECO:0000313" key="3">
    <source>
        <dbReference type="Proteomes" id="UP001603857"/>
    </source>
</evidence>
<dbReference type="InterPro" id="IPR011990">
    <property type="entry name" value="TPR-like_helical_dom_sf"/>
</dbReference>
<dbReference type="Gene3D" id="1.25.40.10">
    <property type="entry name" value="Tetratricopeptide repeat domain"/>
    <property type="match status" value="1"/>
</dbReference>
<dbReference type="Proteomes" id="UP001603857">
    <property type="component" value="Unassembled WGS sequence"/>
</dbReference>
<feature type="compositionally biased region" description="Basic and acidic residues" evidence="1">
    <location>
        <begin position="14"/>
        <end position="25"/>
    </location>
</feature>
<proteinExistence type="predicted"/>